<reference evidence="2 3" key="1">
    <citation type="submission" date="2018-02" db="EMBL/GenBank/DDBJ databases">
        <title>Genome sequence of the basidiomycete white-rot fungus Phlebia centrifuga.</title>
        <authorList>
            <person name="Granchi Z."/>
            <person name="Peng M."/>
            <person name="de Vries R.P."/>
            <person name="Hilden K."/>
            <person name="Makela M.R."/>
            <person name="Grigoriev I."/>
            <person name="Riley R."/>
        </authorList>
    </citation>
    <scope>NUCLEOTIDE SEQUENCE [LARGE SCALE GENOMIC DNA]</scope>
    <source>
        <strain evidence="2 3">FBCC195</strain>
    </source>
</reference>
<dbReference type="EMBL" id="MLYV02000612">
    <property type="protein sequence ID" value="PSR81631.1"/>
    <property type="molecule type" value="Genomic_DNA"/>
</dbReference>
<dbReference type="AlphaFoldDB" id="A0A2R6NZW1"/>
<keyword evidence="1" id="KW-0472">Membrane</keyword>
<dbReference type="STRING" id="98765.A0A2R6NZW1"/>
<evidence type="ECO:0000313" key="3">
    <source>
        <dbReference type="Proteomes" id="UP000186601"/>
    </source>
</evidence>
<evidence type="ECO:0008006" key="4">
    <source>
        <dbReference type="Google" id="ProtNLM"/>
    </source>
</evidence>
<comment type="caution">
    <text evidence="2">The sequence shown here is derived from an EMBL/GenBank/DDBJ whole genome shotgun (WGS) entry which is preliminary data.</text>
</comment>
<gene>
    <name evidence="2" type="ORF">PHLCEN_2v6313</name>
</gene>
<sequence length="142" mass="15628">MADGASAIIGIVAFGLHAVHKVYEVVDSIKDAPADILALKHDAKQVGSLLLQLQQSGVLDSGVAPPSVDLAMLMKIFEDALSQVELFIDKVAEDRRDGEIRVWKLQWFLKNGRCNKLRESLASLKISIIAIVAAYTSYVYRF</sequence>
<keyword evidence="1" id="KW-0812">Transmembrane</keyword>
<dbReference type="OrthoDB" id="539213at2759"/>
<feature type="transmembrane region" description="Helical" evidence="1">
    <location>
        <begin position="122"/>
        <end position="140"/>
    </location>
</feature>
<organism evidence="2 3">
    <name type="scientific">Hermanssonia centrifuga</name>
    <dbReference type="NCBI Taxonomy" id="98765"/>
    <lineage>
        <taxon>Eukaryota</taxon>
        <taxon>Fungi</taxon>
        <taxon>Dikarya</taxon>
        <taxon>Basidiomycota</taxon>
        <taxon>Agaricomycotina</taxon>
        <taxon>Agaricomycetes</taxon>
        <taxon>Polyporales</taxon>
        <taxon>Meruliaceae</taxon>
        <taxon>Hermanssonia</taxon>
    </lineage>
</organism>
<protein>
    <recommendedName>
        <fullName evidence="4">Fungal N-terminal domain-containing protein</fullName>
    </recommendedName>
</protein>
<accession>A0A2R6NZW1</accession>
<dbReference type="Proteomes" id="UP000186601">
    <property type="component" value="Unassembled WGS sequence"/>
</dbReference>
<evidence type="ECO:0000313" key="2">
    <source>
        <dbReference type="EMBL" id="PSR81631.1"/>
    </source>
</evidence>
<keyword evidence="1" id="KW-1133">Transmembrane helix</keyword>
<evidence type="ECO:0000256" key="1">
    <source>
        <dbReference type="SAM" id="Phobius"/>
    </source>
</evidence>
<name>A0A2R6NZW1_9APHY</name>
<proteinExistence type="predicted"/>
<keyword evidence="3" id="KW-1185">Reference proteome</keyword>